<dbReference type="GO" id="GO:0004222">
    <property type="term" value="F:metalloendopeptidase activity"/>
    <property type="evidence" value="ECO:0007669"/>
    <property type="project" value="InterPro"/>
</dbReference>
<evidence type="ECO:0000313" key="8">
    <source>
        <dbReference type="Proteomes" id="UP001293254"/>
    </source>
</evidence>
<dbReference type="GO" id="GO:0006508">
    <property type="term" value="P:proteolysis"/>
    <property type="evidence" value="ECO:0007669"/>
    <property type="project" value="UniProtKB-KW"/>
</dbReference>
<dbReference type="InterPro" id="IPR027417">
    <property type="entry name" value="P-loop_NTPase"/>
</dbReference>
<sequence>MASFPLAWNDGFLITQENLNLSVGNSRILVGHRNLSFSLSKSKNCFTSVSCPLLLSCSSHKRQNRLLCSNRIKLVVNEKINIDTQLVKRGKDELRRKCSLRLRPRIRLLSRRLKRASISDGLGTFLRRNVKRVTLSTLVFVLLGLCFLFLKITAVPTPKVVPYSELIMSIQNGNVAMVLFEEDTRRIYYNTKLWSEKGSETEVDKSSVLDNNANKDVARDNLGGKSMFVKLTKSRDSSPAWEFSTRKIDHDESYLLSLMRERGISYSSAHQSVLMLIPELMLWIPLIHLMWLLYRKLSAANSPAKKRRPSNQLVCFEDVEGVDSAKVELMESLTSGRREECSRGLQRDICMRRDIHIPSQLIHDSRDSPPGTGKTLLARAVGGEAGVPFFPVSASEFVELFVGRGAAHVRDLFSVARKNAPSIIFIDELDAVGGKRGRSFNDERDQTLNQACIYVGYYYCVGQHVRDAKIVTEITVMGITTDNLMHG</sequence>
<protein>
    <submittedName>
        <fullName evidence="7">Inactive ATP-dependent zinc metalloprotease FTSHI 3, chloroplastic</fullName>
    </submittedName>
</protein>
<dbReference type="Pfam" id="PF06480">
    <property type="entry name" value="FtsH_ext"/>
    <property type="match status" value="1"/>
</dbReference>
<keyword evidence="8" id="KW-1185">Reference proteome</keyword>
<evidence type="ECO:0000256" key="4">
    <source>
        <dbReference type="SAM" id="Phobius"/>
    </source>
</evidence>
<dbReference type="GO" id="GO:0016887">
    <property type="term" value="F:ATP hydrolysis activity"/>
    <property type="evidence" value="ECO:0007669"/>
    <property type="project" value="InterPro"/>
</dbReference>
<dbReference type="EMBL" id="JACGWO010000009">
    <property type="protein sequence ID" value="KAK4417529.1"/>
    <property type="molecule type" value="Genomic_DNA"/>
</dbReference>
<evidence type="ECO:0000256" key="2">
    <source>
        <dbReference type="ARBA" id="ARBA00022801"/>
    </source>
</evidence>
<evidence type="ECO:0000256" key="1">
    <source>
        <dbReference type="ARBA" id="ARBA00022670"/>
    </source>
</evidence>
<dbReference type="SUPFAM" id="SSF52540">
    <property type="entry name" value="P-loop containing nucleoside triphosphate hydrolases"/>
    <property type="match status" value="1"/>
</dbReference>
<evidence type="ECO:0000256" key="3">
    <source>
        <dbReference type="ARBA" id="ARBA00023136"/>
    </source>
</evidence>
<reference evidence="7" key="1">
    <citation type="submission" date="2020-06" db="EMBL/GenBank/DDBJ databases">
        <authorList>
            <person name="Li T."/>
            <person name="Hu X."/>
            <person name="Zhang T."/>
            <person name="Song X."/>
            <person name="Zhang H."/>
            <person name="Dai N."/>
            <person name="Sheng W."/>
            <person name="Hou X."/>
            <person name="Wei L."/>
        </authorList>
    </citation>
    <scope>NUCLEOTIDE SEQUENCE</scope>
    <source>
        <strain evidence="7">3651</strain>
        <tissue evidence="7">Leaf</tissue>
    </source>
</reference>
<dbReference type="AlphaFoldDB" id="A0AAE2CCX1"/>
<keyword evidence="1" id="KW-0645">Protease</keyword>
<evidence type="ECO:0000313" key="7">
    <source>
        <dbReference type="EMBL" id="KAK4417529.1"/>
    </source>
</evidence>
<feature type="transmembrane region" description="Helical" evidence="4">
    <location>
        <begin position="133"/>
        <end position="154"/>
    </location>
</feature>
<gene>
    <name evidence="7" type="ORF">Salat_2165600</name>
</gene>
<dbReference type="InterPro" id="IPR003959">
    <property type="entry name" value="ATPase_AAA_core"/>
</dbReference>
<keyword evidence="4" id="KW-0812">Transmembrane</keyword>
<dbReference type="GO" id="GO:0009535">
    <property type="term" value="C:chloroplast thylakoid membrane"/>
    <property type="evidence" value="ECO:0007669"/>
    <property type="project" value="TreeGrafter"/>
</dbReference>
<evidence type="ECO:0000259" key="5">
    <source>
        <dbReference type="Pfam" id="PF00004"/>
    </source>
</evidence>
<keyword evidence="4" id="KW-1133">Transmembrane helix</keyword>
<keyword evidence="2" id="KW-0378">Hydrolase</keyword>
<keyword evidence="7" id="KW-0482">Metalloprotease</keyword>
<evidence type="ECO:0000259" key="6">
    <source>
        <dbReference type="Pfam" id="PF06480"/>
    </source>
</evidence>
<dbReference type="Proteomes" id="UP001293254">
    <property type="component" value="Unassembled WGS sequence"/>
</dbReference>
<dbReference type="Gene3D" id="3.40.50.300">
    <property type="entry name" value="P-loop containing nucleotide triphosphate hydrolases"/>
    <property type="match status" value="1"/>
</dbReference>
<dbReference type="GO" id="GO:0008270">
    <property type="term" value="F:zinc ion binding"/>
    <property type="evidence" value="ECO:0007669"/>
    <property type="project" value="InterPro"/>
</dbReference>
<dbReference type="GO" id="GO:0004176">
    <property type="term" value="F:ATP-dependent peptidase activity"/>
    <property type="evidence" value="ECO:0007669"/>
    <property type="project" value="InterPro"/>
</dbReference>
<dbReference type="GO" id="GO:0005524">
    <property type="term" value="F:ATP binding"/>
    <property type="evidence" value="ECO:0007669"/>
    <property type="project" value="InterPro"/>
</dbReference>
<dbReference type="Pfam" id="PF00004">
    <property type="entry name" value="AAA"/>
    <property type="match status" value="1"/>
</dbReference>
<keyword evidence="3 4" id="KW-0472">Membrane</keyword>
<feature type="domain" description="ATPase AAA-type core" evidence="5">
    <location>
        <begin position="369"/>
        <end position="450"/>
    </location>
</feature>
<accession>A0AAE2CCX1</accession>
<name>A0AAE2CCX1_9LAMI</name>
<feature type="domain" description="Peptidase M41 FtsH extracellular" evidence="6">
    <location>
        <begin position="135"/>
        <end position="269"/>
    </location>
</feature>
<dbReference type="InterPro" id="IPR011546">
    <property type="entry name" value="Pept_M41_FtsH_extracell"/>
</dbReference>
<organism evidence="7 8">
    <name type="scientific">Sesamum alatum</name>
    <dbReference type="NCBI Taxonomy" id="300844"/>
    <lineage>
        <taxon>Eukaryota</taxon>
        <taxon>Viridiplantae</taxon>
        <taxon>Streptophyta</taxon>
        <taxon>Embryophyta</taxon>
        <taxon>Tracheophyta</taxon>
        <taxon>Spermatophyta</taxon>
        <taxon>Magnoliopsida</taxon>
        <taxon>eudicotyledons</taxon>
        <taxon>Gunneridae</taxon>
        <taxon>Pentapetalae</taxon>
        <taxon>asterids</taxon>
        <taxon>lamiids</taxon>
        <taxon>Lamiales</taxon>
        <taxon>Pedaliaceae</taxon>
        <taxon>Sesamum</taxon>
    </lineage>
</organism>
<dbReference type="PANTHER" id="PTHR23076">
    <property type="entry name" value="METALLOPROTEASE M41 FTSH"/>
    <property type="match status" value="1"/>
</dbReference>
<proteinExistence type="predicted"/>
<reference evidence="7" key="2">
    <citation type="journal article" date="2024" name="Plant">
        <title>Genomic evolution and insights into agronomic trait innovations of Sesamum species.</title>
        <authorList>
            <person name="Miao H."/>
            <person name="Wang L."/>
            <person name="Qu L."/>
            <person name="Liu H."/>
            <person name="Sun Y."/>
            <person name="Le M."/>
            <person name="Wang Q."/>
            <person name="Wei S."/>
            <person name="Zheng Y."/>
            <person name="Lin W."/>
            <person name="Duan Y."/>
            <person name="Cao H."/>
            <person name="Xiong S."/>
            <person name="Wang X."/>
            <person name="Wei L."/>
            <person name="Li C."/>
            <person name="Ma Q."/>
            <person name="Ju M."/>
            <person name="Zhao R."/>
            <person name="Li G."/>
            <person name="Mu C."/>
            <person name="Tian Q."/>
            <person name="Mei H."/>
            <person name="Zhang T."/>
            <person name="Gao T."/>
            <person name="Zhang H."/>
        </authorList>
    </citation>
    <scope>NUCLEOTIDE SEQUENCE</scope>
    <source>
        <strain evidence="7">3651</strain>
    </source>
</reference>
<dbReference type="PANTHER" id="PTHR23076:SF110">
    <property type="entry name" value="INACTIVE ATP-DEPENDENT ZINC METALLOPROTEASE FTSHI 3, CHLOROPLASTIC-RELATED"/>
    <property type="match status" value="1"/>
</dbReference>
<comment type="caution">
    <text evidence="7">The sequence shown here is derived from an EMBL/GenBank/DDBJ whole genome shotgun (WGS) entry which is preliminary data.</text>
</comment>